<dbReference type="STRING" id="1318466.BN85414010"/>
<dbReference type="Proteomes" id="UP000032740">
    <property type="component" value="Chromosome"/>
</dbReference>
<accession>U4KM06</accession>
<keyword evidence="2" id="KW-1185">Reference proteome</keyword>
<name>U4KM06_ALTPJ</name>
<dbReference type="PROSITE" id="PS51257">
    <property type="entry name" value="PROKAR_LIPOPROTEIN"/>
    <property type="match status" value="1"/>
</dbReference>
<sequence>MKKILMISMFFMMILAGCSSSDHKNPESVIKAHLRDLYDTKISSKEYAEKYYSKEYINETIKLRKQMLESEYYKDDHREVTDENIIKNSDVTYSIEFKLNIKYANGETGIIEAKQKVDVVNIKGKWFINSKFQY</sequence>
<gene>
    <name evidence="1" type="ORF">BN85414010</name>
</gene>
<evidence type="ECO:0000313" key="2">
    <source>
        <dbReference type="Proteomes" id="UP000032740"/>
    </source>
</evidence>
<dbReference type="KEGG" id="apal:BN85414010"/>
<dbReference type="HOGENOM" id="CLU_1891581_0_0_14"/>
<evidence type="ECO:0008006" key="3">
    <source>
        <dbReference type="Google" id="ProtNLM"/>
    </source>
</evidence>
<dbReference type="AlphaFoldDB" id="U4KM06"/>
<evidence type="ECO:0000313" key="1">
    <source>
        <dbReference type="EMBL" id="CCV64978.1"/>
    </source>
</evidence>
<dbReference type="RefSeq" id="WP_030003861.1">
    <property type="nucleotide sequence ID" value="NC_022538.1"/>
</dbReference>
<organism evidence="1 2">
    <name type="scientific">Alteracholeplasma palmae (strain ATCC 49389 / J233)</name>
    <name type="common">Acholeplasma palmae</name>
    <dbReference type="NCBI Taxonomy" id="1318466"/>
    <lineage>
        <taxon>Bacteria</taxon>
        <taxon>Bacillati</taxon>
        <taxon>Mycoplasmatota</taxon>
        <taxon>Mollicutes</taxon>
        <taxon>Acholeplasmatales</taxon>
        <taxon>Acholeplasmataceae</taxon>
        <taxon>Acholeplasma</taxon>
    </lineage>
</organism>
<proteinExistence type="predicted"/>
<reference evidence="1 2" key="1">
    <citation type="journal article" date="2013" name="J. Mol. Microbiol. Biotechnol.">
        <title>Analysis of the Complete Genomes of Acholeplasma brassicae , A. palmae and A. laidlawii and Their Comparison to the Obligate Parasites from ' Candidatus Phytoplasma'.</title>
        <authorList>
            <person name="Kube M."/>
            <person name="Siewert C."/>
            <person name="Migdoll A.M."/>
            <person name="Duduk B."/>
            <person name="Holz S."/>
            <person name="Rabus R."/>
            <person name="Seemuller E."/>
            <person name="Mitrovic J."/>
            <person name="Muller I."/>
            <person name="Buttner C."/>
            <person name="Reinhardt R."/>
        </authorList>
    </citation>
    <scope>NUCLEOTIDE SEQUENCE [LARGE SCALE GENOMIC DNA]</scope>
    <source>
        <strain evidence="1 2">J233</strain>
    </source>
</reference>
<protein>
    <recommendedName>
        <fullName evidence="3">DUF4878 domain-containing protein</fullName>
    </recommendedName>
</protein>
<dbReference type="EMBL" id="FO681347">
    <property type="protein sequence ID" value="CCV64978.1"/>
    <property type="molecule type" value="Genomic_DNA"/>
</dbReference>